<dbReference type="Proteomes" id="UP001432046">
    <property type="component" value="Chromosome"/>
</dbReference>
<dbReference type="Pfam" id="PF12146">
    <property type="entry name" value="Hydrolase_4"/>
    <property type="match status" value="1"/>
</dbReference>
<dbReference type="Gene3D" id="3.40.50.1820">
    <property type="entry name" value="alpha/beta hydrolase"/>
    <property type="match status" value="1"/>
</dbReference>
<reference evidence="2" key="1">
    <citation type="journal article" date="2021" name="Int. J. Syst. Evol. Microbiol.">
        <title>Bradyrhizobium septentrionale sp. nov. (sv. septentrionale) and Bradyrhizobium quebecense sp. nov. (sv. septentrionale) associated with legumes native to Canada possess rearranged symbiosis genes and numerous insertion sequences.</title>
        <authorList>
            <person name="Bromfield E.S.P."/>
            <person name="Cloutier S."/>
        </authorList>
    </citation>
    <scope>NUCLEOTIDE SEQUENCE</scope>
    <source>
        <strain evidence="2">5S5</strain>
    </source>
</reference>
<dbReference type="PANTHER" id="PTHR43433">
    <property type="entry name" value="HYDROLASE, ALPHA/BETA FOLD FAMILY PROTEIN"/>
    <property type="match status" value="1"/>
</dbReference>
<dbReference type="SUPFAM" id="SSF53474">
    <property type="entry name" value="alpha/beta-Hydrolases"/>
    <property type="match status" value="1"/>
</dbReference>
<sequence length="434" mass="47193">MQPDTRYAKSGDVHIAYQTFGEGPVNVVFVPPGFTNVEQWWEEPDVTRWLLRLGSYARVAMFDKRGTGLSDRVTDFPGLDQRMDDLRAVMDAAGMEQAALLGNSEGGTMSALFAATYPDRCRALVLCNAYPASTFAQVRLEQSLEYIRRAWGSGLSLTRYAPSRAHDPAVSRWWARNERMSNSPAGAAAFARMNHLIDVSDIVSTIRVPTLVIHRTDDRVVSVEGGRFLAKHIPGARYLELPGEDHLPFFGENAGDISDAIEEFLTGSRPPVAVDRVLSTVLFTDIVGSTEKAATLGDHRWRDLLDHHHAVIRRSLSRFRGREVKMTGDGVLATFDGPARGVRCACAIADEVRGLGIDVRAGLHTGECEVMGDDVGGIAVHIGARVAALAGASEVLVSGTVKDLVAGSGLRFGDRGSHSLKGVPGEWRIFAVER</sequence>
<dbReference type="Gene3D" id="3.30.70.1230">
    <property type="entry name" value="Nucleotide cyclase"/>
    <property type="match status" value="1"/>
</dbReference>
<organism evidence="2 3">
    <name type="scientific">Bradyrhizobium septentrionale</name>
    <dbReference type="NCBI Taxonomy" id="1404411"/>
    <lineage>
        <taxon>Bacteria</taxon>
        <taxon>Pseudomonadati</taxon>
        <taxon>Pseudomonadota</taxon>
        <taxon>Alphaproteobacteria</taxon>
        <taxon>Hyphomicrobiales</taxon>
        <taxon>Nitrobacteraceae</taxon>
        <taxon>Bradyrhizobium</taxon>
    </lineage>
</organism>
<dbReference type="InterPro" id="IPR029058">
    <property type="entry name" value="AB_hydrolase_fold"/>
</dbReference>
<evidence type="ECO:0000313" key="3">
    <source>
        <dbReference type="Proteomes" id="UP001432046"/>
    </source>
</evidence>
<dbReference type="SUPFAM" id="SSF55073">
    <property type="entry name" value="Nucleotide cyclase"/>
    <property type="match status" value="1"/>
</dbReference>
<name>A0ABZ2P6Y0_9BRAD</name>
<dbReference type="PROSITE" id="PS50125">
    <property type="entry name" value="GUANYLATE_CYCLASE_2"/>
    <property type="match status" value="1"/>
</dbReference>
<dbReference type="InterPro" id="IPR050471">
    <property type="entry name" value="AB_hydrolase"/>
</dbReference>
<dbReference type="RefSeq" id="WP_338821742.1">
    <property type="nucleotide sequence ID" value="NZ_CP147708.1"/>
</dbReference>
<dbReference type="InterPro" id="IPR022742">
    <property type="entry name" value="Hydrolase_4"/>
</dbReference>
<feature type="domain" description="Guanylate cyclase" evidence="1">
    <location>
        <begin position="280"/>
        <end position="387"/>
    </location>
</feature>
<evidence type="ECO:0000313" key="2">
    <source>
        <dbReference type="EMBL" id="WXC83008.1"/>
    </source>
</evidence>
<accession>A0ABZ2P6Y0</accession>
<dbReference type="Pfam" id="PF00211">
    <property type="entry name" value="Guanylate_cyc"/>
    <property type="match status" value="1"/>
</dbReference>
<dbReference type="InterPro" id="IPR001054">
    <property type="entry name" value="A/G_cyclase"/>
</dbReference>
<dbReference type="PRINTS" id="PR00111">
    <property type="entry name" value="ABHYDROLASE"/>
</dbReference>
<evidence type="ECO:0000259" key="1">
    <source>
        <dbReference type="PROSITE" id="PS50125"/>
    </source>
</evidence>
<dbReference type="InterPro" id="IPR000073">
    <property type="entry name" value="AB_hydrolase_1"/>
</dbReference>
<reference evidence="2" key="2">
    <citation type="submission" date="2024-03" db="EMBL/GenBank/DDBJ databases">
        <authorList>
            <person name="Bromfield E.S.P."/>
            <person name="Cloutier S."/>
        </authorList>
    </citation>
    <scope>NUCLEOTIDE SEQUENCE</scope>
    <source>
        <strain evidence="2">5S5</strain>
    </source>
</reference>
<dbReference type="PANTHER" id="PTHR43433:SF8">
    <property type="entry name" value="BIFUNCTIONAL LIPASE_ADENYLATE CYCLASE LIPJ"/>
    <property type="match status" value="1"/>
</dbReference>
<dbReference type="InterPro" id="IPR029787">
    <property type="entry name" value="Nucleotide_cyclase"/>
</dbReference>
<protein>
    <submittedName>
        <fullName evidence="2">Adenylate/guanylate cyclase domain-containing protein</fullName>
    </submittedName>
</protein>
<gene>
    <name evidence="2" type="ORF">WDK88_16190</name>
</gene>
<dbReference type="EMBL" id="CP147711">
    <property type="protein sequence ID" value="WXC83008.1"/>
    <property type="molecule type" value="Genomic_DNA"/>
</dbReference>
<dbReference type="CDD" id="cd07302">
    <property type="entry name" value="CHD"/>
    <property type="match status" value="1"/>
</dbReference>
<keyword evidence="3" id="KW-1185">Reference proteome</keyword>
<proteinExistence type="predicted"/>
<dbReference type="SMART" id="SM00044">
    <property type="entry name" value="CYCc"/>
    <property type="match status" value="1"/>
</dbReference>